<name>A0AAD7GBD4_MYCRO</name>
<evidence type="ECO:0000313" key="3">
    <source>
        <dbReference type="Proteomes" id="UP001221757"/>
    </source>
</evidence>
<comment type="caution">
    <text evidence="2">The sequence shown here is derived from an EMBL/GenBank/DDBJ whole genome shotgun (WGS) entry which is preliminary data.</text>
</comment>
<reference evidence="2" key="1">
    <citation type="submission" date="2023-03" db="EMBL/GenBank/DDBJ databases">
        <title>Massive genome expansion in bonnet fungi (Mycena s.s.) driven by repeated elements and novel gene families across ecological guilds.</title>
        <authorList>
            <consortium name="Lawrence Berkeley National Laboratory"/>
            <person name="Harder C.B."/>
            <person name="Miyauchi S."/>
            <person name="Viragh M."/>
            <person name="Kuo A."/>
            <person name="Thoen E."/>
            <person name="Andreopoulos B."/>
            <person name="Lu D."/>
            <person name="Skrede I."/>
            <person name="Drula E."/>
            <person name="Henrissat B."/>
            <person name="Morin E."/>
            <person name="Kohler A."/>
            <person name="Barry K."/>
            <person name="LaButti K."/>
            <person name="Morin E."/>
            <person name="Salamov A."/>
            <person name="Lipzen A."/>
            <person name="Mereny Z."/>
            <person name="Hegedus B."/>
            <person name="Baldrian P."/>
            <person name="Stursova M."/>
            <person name="Weitz H."/>
            <person name="Taylor A."/>
            <person name="Grigoriev I.V."/>
            <person name="Nagy L.G."/>
            <person name="Martin F."/>
            <person name="Kauserud H."/>
        </authorList>
    </citation>
    <scope>NUCLEOTIDE SEQUENCE</scope>
    <source>
        <strain evidence="2">CBHHK067</strain>
    </source>
</reference>
<feature type="region of interest" description="Disordered" evidence="1">
    <location>
        <begin position="283"/>
        <end position="330"/>
    </location>
</feature>
<accession>A0AAD7GBD4</accession>
<dbReference type="AlphaFoldDB" id="A0AAD7GBD4"/>
<feature type="region of interest" description="Disordered" evidence="1">
    <location>
        <begin position="1"/>
        <end position="26"/>
    </location>
</feature>
<keyword evidence="3" id="KW-1185">Reference proteome</keyword>
<organism evidence="2 3">
    <name type="scientific">Mycena rosella</name>
    <name type="common">Pink bonnet</name>
    <name type="synonym">Agaricus rosellus</name>
    <dbReference type="NCBI Taxonomy" id="1033263"/>
    <lineage>
        <taxon>Eukaryota</taxon>
        <taxon>Fungi</taxon>
        <taxon>Dikarya</taxon>
        <taxon>Basidiomycota</taxon>
        <taxon>Agaricomycotina</taxon>
        <taxon>Agaricomycetes</taxon>
        <taxon>Agaricomycetidae</taxon>
        <taxon>Agaricales</taxon>
        <taxon>Marasmiineae</taxon>
        <taxon>Mycenaceae</taxon>
        <taxon>Mycena</taxon>
    </lineage>
</organism>
<dbReference type="Proteomes" id="UP001221757">
    <property type="component" value="Unassembled WGS sequence"/>
</dbReference>
<feature type="compositionally biased region" description="Low complexity" evidence="1">
    <location>
        <begin position="1"/>
        <end position="18"/>
    </location>
</feature>
<sequence length="345" mass="37909">MRTEHSSTSAPPALLRPAPSTPPPSSAQPAIVDWCLIGGSSHIFTCQTSPARHRQSIIIGSTAVLGLSIGCIRACLITTHISQGVVPPPAIWALIPLNTYGGGYIAQYESPASKDGGVIAFRQNITVSGKVDRLGKEVGQAQIDKMTHASKARERDFMDHWEHRKKLPRRQTLAGSHGCPDPTASRSFHVGVDLQVHQRRCQNQPTELQLTLLIELNCQPMKAWEAEGWCCSRDREFQVDEFYWPDGVSSRWGAGRDPFPLHKHKGVDPLSRGGKVEGANIEVHSHGKRSNLSHYDNGNAPEPDRQGRKSTQKSEKDRTIAALAKDSCDVEGHPESVMTVDYIPE</sequence>
<protein>
    <submittedName>
        <fullName evidence="2">Uncharacterized protein</fullName>
    </submittedName>
</protein>
<gene>
    <name evidence="2" type="ORF">B0H17DRAFT_1136934</name>
</gene>
<evidence type="ECO:0000313" key="2">
    <source>
        <dbReference type="EMBL" id="KAJ7686382.1"/>
    </source>
</evidence>
<feature type="compositionally biased region" description="Basic and acidic residues" evidence="1">
    <location>
        <begin position="302"/>
        <end position="319"/>
    </location>
</feature>
<proteinExistence type="predicted"/>
<evidence type="ECO:0000256" key="1">
    <source>
        <dbReference type="SAM" id="MobiDB-lite"/>
    </source>
</evidence>
<dbReference type="EMBL" id="JARKIE010000096">
    <property type="protein sequence ID" value="KAJ7686382.1"/>
    <property type="molecule type" value="Genomic_DNA"/>
</dbReference>